<keyword evidence="1" id="KW-0812">Transmembrane</keyword>
<proteinExistence type="predicted"/>
<organism evidence="2 3">
    <name type="scientific">Bizionia arctica</name>
    <dbReference type="NCBI Taxonomy" id="1495645"/>
    <lineage>
        <taxon>Bacteria</taxon>
        <taxon>Pseudomonadati</taxon>
        <taxon>Bacteroidota</taxon>
        <taxon>Flavobacteriia</taxon>
        <taxon>Flavobacteriales</taxon>
        <taxon>Flavobacteriaceae</taxon>
        <taxon>Bizionia</taxon>
    </lineage>
</organism>
<dbReference type="EMBL" id="BMFQ01000001">
    <property type="protein sequence ID" value="GGG41928.1"/>
    <property type="molecule type" value="Genomic_DNA"/>
</dbReference>
<feature type="transmembrane region" description="Helical" evidence="1">
    <location>
        <begin position="159"/>
        <end position="176"/>
    </location>
</feature>
<feature type="transmembrane region" description="Helical" evidence="1">
    <location>
        <begin position="7"/>
        <end position="29"/>
    </location>
</feature>
<reference evidence="2" key="2">
    <citation type="submission" date="2020-09" db="EMBL/GenBank/DDBJ databases">
        <authorList>
            <person name="Sun Q."/>
            <person name="Zhou Y."/>
        </authorList>
    </citation>
    <scope>NUCLEOTIDE SEQUENCE</scope>
    <source>
        <strain evidence="2">CGMCC 1.12751</strain>
    </source>
</reference>
<dbReference type="AlphaFoldDB" id="A0A917GEQ3"/>
<dbReference type="Proteomes" id="UP000625976">
    <property type="component" value="Unassembled WGS sequence"/>
</dbReference>
<keyword evidence="3" id="KW-1185">Reference proteome</keyword>
<feature type="transmembrane region" description="Helical" evidence="1">
    <location>
        <begin position="99"/>
        <end position="121"/>
    </location>
</feature>
<evidence type="ECO:0000313" key="3">
    <source>
        <dbReference type="Proteomes" id="UP000625976"/>
    </source>
</evidence>
<keyword evidence="1" id="KW-0472">Membrane</keyword>
<evidence type="ECO:0000256" key="1">
    <source>
        <dbReference type="SAM" id="Phobius"/>
    </source>
</evidence>
<dbReference type="RefSeq" id="WP_188462775.1">
    <property type="nucleotide sequence ID" value="NZ_BMFQ01000001.1"/>
</dbReference>
<feature type="transmembrane region" description="Helical" evidence="1">
    <location>
        <begin position="54"/>
        <end position="78"/>
    </location>
</feature>
<gene>
    <name evidence="2" type="ORF">GCM10010976_11840</name>
</gene>
<feature type="transmembrane region" description="Helical" evidence="1">
    <location>
        <begin position="127"/>
        <end position="147"/>
    </location>
</feature>
<name>A0A917GEQ3_9FLAO</name>
<evidence type="ECO:0000313" key="2">
    <source>
        <dbReference type="EMBL" id="GGG41928.1"/>
    </source>
</evidence>
<reference evidence="2" key="1">
    <citation type="journal article" date="2014" name="Int. J. Syst. Evol. Microbiol.">
        <title>Complete genome sequence of Corynebacterium casei LMG S-19264T (=DSM 44701T), isolated from a smear-ripened cheese.</title>
        <authorList>
            <consortium name="US DOE Joint Genome Institute (JGI-PGF)"/>
            <person name="Walter F."/>
            <person name="Albersmeier A."/>
            <person name="Kalinowski J."/>
            <person name="Ruckert C."/>
        </authorList>
    </citation>
    <scope>NUCLEOTIDE SEQUENCE</scope>
    <source>
        <strain evidence="2">CGMCC 1.12751</strain>
    </source>
</reference>
<comment type="caution">
    <text evidence="2">The sequence shown here is derived from an EMBL/GenBank/DDBJ whole genome shotgun (WGS) entry which is preliminary data.</text>
</comment>
<protein>
    <submittedName>
        <fullName evidence="2">Uncharacterized protein</fullName>
    </submittedName>
</protein>
<accession>A0A917GEQ3</accession>
<sequence>MKFSKKRLVLGVLIGLIMAFAIYGFVYLLRETFRLMSFSFGYLPNILSESERNIYNWFFASLALIFGNSMTFSILFSGSSHGFGERNYQNRRVINNQTVLNLSFAFWFAKIGYVLAIFSMGISDFNFLPDFTIPIILLVLVLYLETWKTISLYRIKNRFKWMLIHFILLIILSFGLSKIDFINYKSIDNNQLKYHPIVDLPISKFSNITYFERFLNVTLDKEESNKLLFEYYENDINESYLDFLDYKVSRVHDSSLLSIRLIANSDTKMETIISVRKQIVKAQINNIIYAILDPDELARRFSSEGIKLKIVDNRYFENDKLSQIFFIREHFNVEKDFNPKDTIAVKINKRVFIDGSLVQPDKLIDIISQHINQDTVFEYQISMETIYQDYITVLSSHLKAIEIKRYNNRKVDLEWDNKKFKYKNKEQFLKDQQRLRNEFPFRLIEIIN</sequence>
<keyword evidence="1" id="KW-1133">Transmembrane helix</keyword>